<dbReference type="PROSITE" id="PS50885">
    <property type="entry name" value="HAMP"/>
    <property type="match status" value="1"/>
</dbReference>
<feature type="compositionally biased region" description="Polar residues" evidence="15">
    <location>
        <begin position="480"/>
        <end position="522"/>
    </location>
</feature>
<keyword evidence="20" id="KW-1185">Reference proteome</keyword>
<evidence type="ECO:0000259" key="17">
    <source>
        <dbReference type="PROSITE" id="PS50109"/>
    </source>
</evidence>
<name>S3BL59_9BURK</name>
<dbReference type="Gene3D" id="3.30.565.10">
    <property type="entry name" value="Histidine kinase-like ATPase, C-terminal domain"/>
    <property type="match status" value="1"/>
</dbReference>
<evidence type="ECO:0000256" key="9">
    <source>
        <dbReference type="ARBA" id="ARBA00022741"/>
    </source>
</evidence>
<keyword evidence="9" id="KW-0547">Nucleotide-binding</keyword>
<keyword evidence="4" id="KW-1003">Cell membrane</keyword>
<dbReference type="InterPro" id="IPR003661">
    <property type="entry name" value="HisK_dim/P_dom"/>
</dbReference>
<dbReference type="CDD" id="cd06225">
    <property type="entry name" value="HAMP"/>
    <property type="match status" value="1"/>
</dbReference>
<dbReference type="PATRIC" id="fig|1203554.3.peg.362"/>
<dbReference type="EMBL" id="ATCF01000005">
    <property type="protein sequence ID" value="EPE01072.1"/>
    <property type="molecule type" value="Genomic_DNA"/>
</dbReference>
<evidence type="ECO:0000256" key="7">
    <source>
        <dbReference type="ARBA" id="ARBA00022679"/>
    </source>
</evidence>
<dbReference type="PANTHER" id="PTHR44936">
    <property type="entry name" value="SENSOR PROTEIN CREC"/>
    <property type="match status" value="1"/>
</dbReference>
<evidence type="ECO:0000256" key="5">
    <source>
        <dbReference type="ARBA" id="ARBA00022519"/>
    </source>
</evidence>
<dbReference type="RefSeq" id="WP_016473784.1">
    <property type="nucleotide sequence ID" value="NZ_KE150480.1"/>
</dbReference>
<dbReference type="InterPro" id="IPR036097">
    <property type="entry name" value="HisK_dim/P_sf"/>
</dbReference>
<evidence type="ECO:0000256" key="3">
    <source>
        <dbReference type="ARBA" id="ARBA00012438"/>
    </source>
</evidence>
<dbReference type="Pfam" id="PF00512">
    <property type="entry name" value="HisKA"/>
    <property type="match status" value="1"/>
</dbReference>
<evidence type="ECO:0000259" key="18">
    <source>
        <dbReference type="PROSITE" id="PS50885"/>
    </source>
</evidence>
<comment type="subcellular location">
    <subcellularLocation>
        <location evidence="2">Cell inner membrane</location>
        <topology evidence="2">Multi-pass membrane protein</topology>
    </subcellularLocation>
</comment>
<dbReference type="SMART" id="SM00304">
    <property type="entry name" value="HAMP"/>
    <property type="match status" value="1"/>
</dbReference>
<evidence type="ECO:0000256" key="8">
    <source>
        <dbReference type="ARBA" id="ARBA00022692"/>
    </source>
</evidence>
<evidence type="ECO:0000256" key="2">
    <source>
        <dbReference type="ARBA" id="ARBA00004429"/>
    </source>
</evidence>
<evidence type="ECO:0000313" key="20">
    <source>
        <dbReference type="Proteomes" id="UP000014400"/>
    </source>
</evidence>
<dbReference type="PRINTS" id="PR00344">
    <property type="entry name" value="BCTRLSENSOR"/>
</dbReference>
<dbReference type="GO" id="GO:0000155">
    <property type="term" value="F:phosphorelay sensor kinase activity"/>
    <property type="evidence" value="ECO:0007669"/>
    <property type="project" value="InterPro"/>
</dbReference>
<dbReference type="STRING" id="1203554.HMPREF1476_00382"/>
<accession>S3BL59</accession>
<evidence type="ECO:0000256" key="16">
    <source>
        <dbReference type="SAM" id="Phobius"/>
    </source>
</evidence>
<dbReference type="GO" id="GO:0005524">
    <property type="term" value="F:ATP binding"/>
    <property type="evidence" value="ECO:0007669"/>
    <property type="project" value="UniProtKB-KW"/>
</dbReference>
<dbReference type="InterPro" id="IPR004358">
    <property type="entry name" value="Sig_transdc_His_kin-like_C"/>
</dbReference>
<dbReference type="SMART" id="SM00388">
    <property type="entry name" value="HisKA"/>
    <property type="match status" value="1"/>
</dbReference>
<dbReference type="Pfam" id="PF02518">
    <property type="entry name" value="HATPase_c"/>
    <property type="match status" value="1"/>
</dbReference>
<keyword evidence="10" id="KW-0418">Kinase</keyword>
<keyword evidence="14 16" id="KW-0472">Membrane</keyword>
<dbReference type="InterPro" id="IPR003660">
    <property type="entry name" value="HAMP_dom"/>
</dbReference>
<evidence type="ECO:0000256" key="14">
    <source>
        <dbReference type="ARBA" id="ARBA00023136"/>
    </source>
</evidence>
<feature type="region of interest" description="Disordered" evidence="15">
    <location>
        <begin position="466"/>
        <end position="522"/>
    </location>
</feature>
<evidence type="ECO:0000256" key="10">
    <source>
        <dbReference type="ARBA" id="ARBA00022777"/>
    </source>
</evidence>
<evidence type="ECO:0000313" key="19">
    <source>
        <dbReference type="EMBL" id="EPE01072.1"/>
    </source>
</evidence>
<keyword evidence="11" id="KW-0067">ATP-binding</keyword>
<evidence type="ECO:0000256" key="13">
    <source>
        <dbReference type="ARBA" id="ARBA00023012"/>
    </source>
</evidence>
<dbReference type="AlphaFoldDB" id="S3BL59"/>
<dbReference type="InterPro" id="IPR032408">
    <property type="entry name" value="RisS_PPD"/>
</dbReference>
<organism evidence="19 20">
    <name type="scientific">Sutterella wadsworthensis HGA0223</name>
    <dbReference type="NCBI Taxonomy" id="1203554"/>
    <lineage>
        <taxon>Bacteria</taxon>
        <taxon>Pseudomonadati</taxon>
        <taxon>Pseudomonadota</taxon>
        <taxon>Betaproteobacteria</taxon>
        <taxon>Burkholderiales</taxon>
        <taxon>Sutterellaceae</taxon>
        <taxon>Sutterella</taxon>
    </lineage>
</organism>
<feature type="domain" description="HAMP" evidence="18">
    <location>
        <begin position="180"/>
        <end position="233"/>
    </location>
</feature>
<gene>
    <name evidence="19" type="ORF">HMPREF1476_00382</name>
</gene>
<dbReference type="InterPro" id="IPR036890">
    <property type="entry name" value="HATPase_C_sf"/>
</dbReference>
<dbReference type="PROSITE" id="PS50109">
    <property type="entry name" value="HIS_KIN"/>
    <property type="match status" value="1"/>
</dbReference>
<evidence type="ECO:0000256" key="6">
    <source>
        <dbReference type="ARBA" id="ARBA00022553"/>
    </source>
</evidence>
<dbReference type="HOGENOM" id="CLU_000445_89_27_4"/>
<dbReference type="Proteomes" id="UP000014400">
    <property type="component" value="Unassembled WGS sequence"/>
</dbReference>
<evidence type="ECO:0000256" key="15">
    <source>
        <dbReference type="SAM" id="MobiDB-lite"/>
    </source>
</evidence>
<sequence length="522" mass="57509">MAWISQLKTRRPSLFWRTFLLLCGLLFFSVIGWLQSFRVLSELPYSQGVAQHIVSTVNLTKYALVTADPLYRVDLLQTLAVREGVLISPRDPTDTITKMPSESFNGLIDQMVKSSLGPETILATSVNGNPGLWVTFDIDGDQYWLQTKDDVLDPPYGTAWLWWAVAAGLASLFGATLLARHVVQPLAKLSDFANQVSKGIKPEPLPEDASTSEIQAVNVSFNRMVEDLAHMEADREVLLAGVSHDLRTPITRLRLEIELASHLPEVSREAMVSDLEQMENIVNQFLAYARRSNEEQVMVNFSEAVQTAIHNARIDADPTMEVTTQLAPDVFVMAHPLELSRAVQNLIVNAQRYGRSDDGKLRLTMTVKKSADNQTAELDVADQGTGLPESQRARVMRPFERGESARSGVTGSGLGLAIVDRIVRRSGGTVVLGDALPHGLLVKVQFPLIQRSTLKNALKEQDKAALKLEKEEEKSQEALPQSSEQTNGQTPQETAQFAGSLSSSESITAQHEPSSSDKNQQS</sequence>
<dbReference type="InterPro" id="IPR038421">
    <property type="entry name" value="RisS_PPD_sf"/>
</dbReference>
<dbReference type="InterPro" id="IPR003594">
    <property type="entry name" value="HATPase_dom"/>
</dbReference>
<feature type="domain" description="Histidine kinase" evidence="17">
    <location>
        <begin position="241"/>
        <end position="450"/>
    </location>
</feature>
<dbReference type="eggNOG" id="COG2205">
    <property type="taxonomic scope" value="Bacteria"/>
</dbReference>
<keyword evidence="7" id="KW-0808">Transferase</keyword>
<keyword evidence="12 16" id="KW-1133">Transmembrane helix</keyword>
<keyword evidence="13" id="KW-0902">Two-component regulatory system</keyword>
<protein>
    <recommendedName>
        <fullName evidence="3">histidine kinase</fullName>
        <ecNumber evidence="3">2.7.13.3</ecNumber>
    </recommendedName>
</protein>
<dbReference type="Pfam" id="PF00672">
    <property type="entry name" value="HAMP"/>
    <property type="match status" value="1"/>
</dbReference>
<feature type="transmembrane region" description="Helical" evidence="16">
    <location>
        <begin position="14"/>
        <end position="34"/>
    </location>
</feature>
<keyword evidence="6" id="KW-0597">Phosphoprotein</keyword>
<dbReference type="SUPFAM" id="SSF55874">
    <property type="entry name" value="ATPase domain of HSP90 chaperone/DNA topoisomerase II/histidine kinase"/>
    <property type="match status" value="1"/>
</dbReference>
<reference evidence="19 20" key="1">
    <citation type="submission" date="2013-04" db="EMBL/GenBank/DDBJ databases">
        <title>The Genome Sequence of Sutterella wadsworthensis HGA0223.</title>
        <authorList>
            <consortium name="The Broad Institute Genomics Platform"/>
            <person name="Earl A."/>
            <person name="Ward D."/>
            <person name="Feldgarden M."/>
            <person name="Gevers D."/>
            <person name="Schmidt T.M."/>
            <person name="Dover J."/>
            <person name="Dai D."/>
            <person name="Walker B."/>
            <person name="Young S."/>
            <person name="Zeng Q."/>
            <person name="Gargeya S."/>
            <person name="Fitzgerald M."/>
            <person name="Haas B."/>
            <person name="Abouelleil A."/>
            <person name="Allen A.W."/>
            <person name="Alvarado L."/>
            <person name="Arachchi H.M."/>
            <person name="Berlin A.M."/>
            <person name="Chapman S.B."/>
            <person name="Gainer-Dewar J."/>
            <person name="Goldberg J."/>
            <person name="Griggs A."/>
            <person name="Gujja S."/>
            <person name="Hansen M."/>
            <person name="Howarth C."/>
            <person name="Imamovic A."/>
            <person name="Ireland A."/>
            <person name="Larimer J."/>
            <person name="McCowan C."/>
            <person name="Murphy C."/>
            <person name="Pearson M."/>
            <person name="Poon T.W."/>
            <person name="Priest M."/>
            <person name="Roberts A."/>
            <person name="Saif S."/>
            <person name="Shea T."/>
            <person name="Sisk P."/>
            <person name="Sykes S."/>
            <person name="Wortman J."/>
            <person name="Nusbaum C."/>
            <person name="Birren B."/>
        </authorList>
    </citation>
    <scope>NUCLEOTIDE SEQUENCE [LARGE SCALE GENOMIC DNA]</scope>
    <source>
        <strain evidence="19 20">HGA0223</strain>
    </source>
</reference>
<keyword evidence="5" id="KW-0997">Cell inner membrane</keyword>
<dbReference type="GO" id="GO:0005886">
    <property type="term" value="C:plasma membrane"/>
    <property type="evidence" value="ECO:0007669"/>
    <property type="project" value="UniProtKB-SubCell"/>
</dbReference>
<proteinExistence type="predicted"/>
<evidence type="ECO:0000256" key="4">
    <source>
        <dbReference type="ARBA" id="ARBA00022475"/>
    </source>
</evidence>
<dbReference type="CDD" id="cd00082">
    <property type="entry name" value="HisKA"/>
    <property type="match status" value="1"/>
</dbReference>
<evidence type="ECO:0000256" key="1">
    <source>
        <dbReference type="ARBA" id="ARBA00000085"/>
    </source>
</evidence>
<evidence type="ECO:0000256" key="12">
    <source>
        <dbReference type="ARBA" id="ARBA00022989"/>
    </source>
</evidence>
<comment type="caution">
    <text evidence="19">The sequence shown here is derived from an EMBL/GenBank/DDBJ whole genome shotgun (WGS) entry which is preliminary data.</text>
</comment>
<dbReference type="Gene3D" id="1.10.287.130">
    <property type="match status" value="1"/>
</dbReference>
<dbReference type="InterPro" id="IPR005467">
    <property type="entry name" value="His_kinase_dom"/>
</dbReference>
<dbReference type="SUPFAM" id="SSF47384">
    <property type="entry name" value="Homodimeric domain of signal transducing histidine kinase"/>
    <property type="match status" value="1"/>
</dbReference>
<keyword evidence="8 16" id="KW-0812">Transmembrane</keyword>
<dbReference type="Pfam" id="PF16524">
    <property type="entry name" value="RisS_PPD"/>
    <property type="match status" value="1"/>
</dbReference>
<dbReference type="EC" id="2.7.13.3" evidence="3"/>
<feature type="compositionally biased region" description="Basic and acidic residues" evidence="15">
    <location>
        <begin position="466"/>
        <end position="476"/>
    </location>
</feature>
<comment type="catalytic activity">
    <reaction evidence="1">
        <text>ATP + protein L-histidine = ADP + protein N-phospho-L-histidine.</text>
        <dbReference type="EC" id="2.7.13.3"/>
    </reaction>
</comment>
<dbReference type="SMART" id="SM00387">
    <property type="entry name" value="HATPase_c"/>
    <property type="match status" value="1"/>
</dbReference>
<dbReference type="InterPro" id="IPR050980">
    <property type="entry name" value="2C_sensor_his_kinase"/>
</dbReference>
<dbReference type="PANTHER" id="PTHR44936:SF5">
    <property type="entry name" value="SENSOR HISTIDINE KINASE ENVZ"/>
    <property type="match status" value="1"/>
</dbReference>
<evidence type="ECO:0000256" key="11">
    <source>
        <dbReference type="ARBA" id="ARBA00022840"/>
    </source>
</evidence>
<dbReference type="Gene3D" id="3.30.450.300">
    <property type="entry name" value="Sensor histidine kinase RisS, periplasmic domain"/>
    <property type="match status" value="1"/>
</dbReference>